<dbReference type="GeneID" id="15613253"/>
<dbReference type="Pfam" id="PF13499">
    <property type="entry name" value="EF-hand_7"/>
    <property type="match status" value="1"/>
</dbReference>
<organismHost>
    <name type="scientific">Choristoneura fumiferana</name>
    <name type="common">Spruce budworm moth</name>
    <name type="synonym">Archips fumiferana</name>
    <dbReference type="NCBI Taxonomy" id="7141"/>
</organismHost>
<organism evidence="2 3">
    <name type="scientific">Choristoneura biennis entomopoxvirus</name>
    <name type="common">CbEPV</name>
    <dbReference type="NCBI Taxonomy" id="10288"/>
    <lineage>
        <taxon>Viruses</taxon>
        <taxon>Varidnaviria</taxon>
        <taxon>Bamfordvirae</taxon>
        <taxon>Nucleocytoviricota</taxon>
        <taxon>Pokkesviricetes</taxon>
        <taxon>Chitovirales</taxon>
        <taxon>Poxviridae</taxon>
        <taxon>Entomopoxvirinae</taxon>
        <taxon>Betaentomopoxvirus</taxon>
        <taxon>Betaentomopoxvirus cbiennis</taxon>
    </lineage>
</organism>
<dbReference type="InterPro" id="IPR002048">
    <property type="entry name" value="EF_hand_dom"/>
</dbReference>
<proteinExistence type="predicted"/>
<dbReference type="GO" id="GO:0005509">
    <property type="term" value="F:calcium ion binding"/>
    <property type="evidence" value="ECO:0007669"/>
    <property type="project" value="InterPro"/>
</dbReference>
<dbReference type="Proteomes" id="UP000792220">
    <property type="component" value="Genome"/>
</dbReference>
<feature type="domain" description="EF-hand" evidence="1">
    <location>
        <begin position="59"/>
        <end position="94"/>
    </location>
</feature>
<feature type="domain" description="EF-hand" evidence="1">
    <location>
        <begin position="23"/>
        <end position="58"/>
    </location>
</feature>
<accession>A0A916P174</accession>
<dbReference type="OrthoDB" id="18097at10239"/>
<dbReference type="SMART" id="SM00054">
    <property type="entry name" value="EFh"/>
    <property type="match status" value="2"/>
</dbReference>
<protein>
    <submittedName>
        <fullName evidence="2">Ca2+ BP</fullName>
    </submittedName>
</protein>
<dbReference type="InterPro" id="IPR011992">
    <property type="entry name" value="EF-hand-dom_pair"/>
</dbReference>
<dbReference type="RefSeq" id="YP_008004333.1">
    <property type="nucleotide sequence ID" value="NC_021248.1"/>
</dbReference>
<dbReference type="PROSITE" id="PS50222">
    <property type="entry name" value="EF_HAND_2"/>
    <property type="match status" value="2"/>
</dbReference>
<reference evidence="2" key="1">
    <citation type="journal article" date="2013" name="J. Virol.">
        <title>New Insights into the Evolution of Entomopoxvirinae from the Complete Genome Sequences of Four Entomopoxviruses Infecting Adoxophyes honmai, Choristoneura biennis, Choristoneura rosaceana, and Mythimna separata.</title>
        <authorList>
            <person name="Theze J."/>
            <person name="Takatsuka J."/>
            <person name="Li Z."/>
            <person name="Gallais J."/>
            <person name="Doucet D."/>
            <person name="Arif B."/>
            <person name="Nakai M."/>
            <person name="Herniou E.A."/>
        </authorList>
    </citation>
    <scope>NUCLEOTIDE SEQUENCE</scope>
</reference>
<sequence>MDQIQNQLNKYNNTQLPFSNLTTPVQNIRYIFDLINTSGSGQITAEELLIFLINIDSTITLSDTNALINEYDLNGNGTLSFDEFLPIIGTEITDEKLREAFDSITTEGVVDVNKFRSYYNLLQINPIYRNTNDEYVDIIIRMIGNSQEEFIAFWNYINIQING</sequence>
<keyword evidence="3" id="KW-1185">Reference proteome</keyword>
<evidence type="ECO:0000259" key="1">
    <source>
        <dbReference type="PROSITE" id="PS50222"/>
    </source>
</evidence>
<dbReference type="InterPro" id="IPR018247">
    <property type="entry name" value="EF_Hand_1_Ca_BS"/>
</dbReference>
<dbReference type="Gene3D" id="1.10.238.10">
    <property type="entry name" value="EF-hand"/>
    <property type="match status" value="1"/>
</dbReference>
<dbReference type="EMBL" id="HF679132">
    <property type="protein sequence ID" value="CCU55831.1"/>
    <property type="molecule type" value="Genomic_DNA"/>
</dbReference>
<dbReference type="KEGG" id="vg:15613253"/>
<dbReference type="PROSITE" id="PS00018">
    <property type="entry name" value="EF_HAND_1"/>
    <property type="match status" value="1"/>
</dbReference>
<dbReference type="CDD" id="cd00051">
    <property type="entry name" value="EFh"/>
    <property type="match status" value="1"/>
</dbReference>
<dbReference type="SUPFAM" id="SSF47473">
    <property type="entry name" value="EF-hand"/>
    <property type="match status" value="1"/>
</dbReference>
<gene>
    <name evidence="2" type="ORF">CHBEV_263</name>
</gene>
<evidence type="ECO:0000313" key="2">
    <source>
        <dbReference type="EMBL" id="CCU55831.1"/>
    </source>
</evidence>
<name>A0A916P174_CBEPV</name>
<evidence type="ECO:0000313" key="3">
    <source>
        <dbReference type="Proteomes" id="UP000792220"/>
    </source>
</evidence>